<comment type="catalytic activity">
    <reaction evidence="33">
        <text>an n-alkanal + NADP(+) = an alk-2-enal + NADPH + H(+)</text>
        <dbReference type="Rhea" id="RHEA:13737"/>
        <dbReference type="ChEBI" id="CHEBI:12834"/>
        <dbReference type="ChEBI" id="CHEBI:13757"/>
        <dbReference type="ChEBI" id="CHEBI:15378"/>
        <dbReference type="ChEBI" id="CHEBI:57783"/>
        <dbReference type="ChEBI" id="CHEBI:58349"/>
        <dbReference type="EC" id="1.3.1.74"/>
    </reaction>
    <physiologicalReaction direction="right-to-left" evidence="33">
        <dbReference type="Rhea" id="RHEA:13739"/>
    </physiologicalReaction>
</comment>
<feature type="non-terminal residue" evidence="36">
    <location>
        <position position="334"/>
    </location>
</feature>
<dbReference type="InterPro" id="IPR020843">
    <property type="entry name" value="ER"/>
</dbReference>
<evidence type="ECO:0000256" key="30">
    <source>
        <dbReference type="ARBA" id="ARBA00048953"/>
    </source>
</evidence>
<keyword evidence="9" id="KW-0597">Phosphoprotein</keyword>
<comment type="catalytic activity">
    <reaction evidence="23">
        <text>leukotriene B4 + NADP(+) = 12-oxo-leukotriene B4 + NADPH + H(+)</text>
        <dbReference type="Rhea" id="RHEA:50608"/>
        <dbReference type="ChEBI" id="CHEBI:15378"/>
        <dbReference type="ChEBI" id="CHEBI:57461"/>
        <dbReference type="ChEBI" id="CHEBI:57783"/>
        <dbReference type="ChEBI" id="CHEBI:58349"/>
        <dbReference type="ChEBI" id="CHEBI:133309"/>
    </reaction>
    <physiologicalReaction direction="left-to-right" evidence="23">
        <dbReference type="Rhea" id="RHEA:50609"/>
    </physiologicalReaction>
</comment>
<evidence type="ECO:0000256" key="18">
    <source>
        <dbReference type="ARBA" id="ARBA00032297"/>
    </source>
</evidence>
<comment type="catalytic activity">
    <reaction evidence="31">
        <text>(5S,12S)-dihydroxy-(6E,10E,12E,14Z)-eicosatetraenoate + NADP(+) = 12-oxo-(5S)-hydroxy-(6E,8E,10E,14Z)-eicosatetraenoate + NADPH + H(+)</text>
        <dbReference type="Rhea" id="RHEA:51212"/>
        <dbReference type="ChEBI" id="CHEBI:15378"/>
        <dbReference type="ChEBI" id="CHEBI:57783"/>
        <dbReference type="ChEBI" id="CHEBI:58349"/>
        <dbReference type="ChEBI" id="CHEBI:133974"/>
        <dbReference type="ChEBI" id="CHEBI:133975"/>
    </reaction>
    <physiologicalReaction direction="left-to-right" evidence="31">
        <dbReference type="Rhea" id="RHEA:51213"/>
    </physiologicalReaction>
</comment>
<dbReference type="InterPro" id="IPR045010">
    <property type="entry name" value="MDR_fam"/>
</dbReference>
<evidence type="ECO:0000256" key="32">
    <source>
        <dbReference type="ARBA" id="ARBA00049070"/>
    </source>
</evidence>
<comment type="catalytic activity">
    <reaction evidence="24">
        <text>13,14-dihydro-15-oxo-prostaglandin F1alpha + NADP(+) = 15-oxoprostaglandin F1alpha + NADPH + H(+)</text>
        <dbReference type="Rhea" id="RHEA:50592"/>
        <dbReference type="ChEBI" id="CHEBI:15378"/>
        <dbReference type="ChEBI" id="CHEBI:57783"/>
        <dbReference type="ChEBI" id="CHEBI:58349"/>
        <dbReference type="ChEBI" id="CHEBI:79072"/>
        <dbReference type="ChEBI" id="CHEBI:133411"/>
    </reaction>
    <physiologicalReaction direction="right-to-left" evidence="24">
        <dbReference type="Rhea" id="RHEA:50594"/>
    </physiologicalReaction>
</comment>
<comment type="catalytic activity">
    <reaction evidence="30">
        <text>6-trans-leukotriene B4 + NADP(+) = 12-oxo-(5S)-hydroxy-(6E,8E,10E,14Z)-eicosatetraenoate + NADPH + H(+)</text>
        <dbReference type="Rhea" id="RHEA:51204"/>
        <dbReference type="ChEBI" id="CHEBI:15378"/>
        <dbReference type="ChEBI" id="CHEBI:57783"/>
        <dbReference type="ChEBI" id="CHEBI:58349"/>
        <dbReference type="ChEBI" id="CHEBI:90723"/>
        <dbReference type="ChEBI" id="CHEBI:133974"/>
    </reaction>
    <physiologicalReaction direction="left-to-right" evidence="30">
        <dbReference type="Rhea" id="RHEA:51205"/>
    </physiologicalReaction>
</comment>
<evidence type="ECO:0000256" key="4">
    <source>
        <dbReference type="ARBA" id="ARBA00011981"/>
    </source>
</evidence>
<evidence type="ECO:0000256" key="15">
    <source>
        <dbReference type="ARBA" id="ARBA00023278"/>
    </source>
</evidence>
<comment type="catalytic activity">
    <reaction evidence="20">
        <text>octanal + NADP(+) = (2E)-octenal + NADPH + H(+)</text>
        <dbReference type="Rhea" id="RHEA:50780"/>
        <dbReference type="ChEBI" id="CHEBI:15378"/>
        <dbReference type="ChEBI" id="CHEBI:17935"/>
        <dbReference type="ChEBI" id="CHEBI:57783"/>
        <dbReference type="ChEBI" id="CHEBI:58349"/>
        <dbReference type="ChEBI" id="CHEBI:61748"/>
    </reaction>
    <physiologicalReaction direction="right-to-left" evidence="20">
        <dbReference type="Rhea" id="RHEA:50782"/>
    </physiologicalReaction>
</comment>
<evidence type="ECO:0000256" key="24">
    <source>
        <dbReference type="ARBA" id="ARBA00047878"/>
    </source>
</evidence>
<keyword evidence="7" id="KW-0963">Cytoplasm</keyword>
<keyword evidence="11" id="KW-0521">NADP</keyword>
<evidence type="ECO:0000256" key="12">
    <source>
        <dbReference type="ARBA" id="ARBA00022990"/>
    </source>
</evidence>
<dbReference type="SUPFAM" id="SSF50129">
    <property type="entry name" value="GroES-like"/>
    <property type="match status" value="1"/>
</dbReference>
<dbReference type="Gene3D" id="3.90.180.10">
    <property type="entry name" value="Medium-chain alcohol dehydrogenases, catalytic domain"/>
    <property type="match status" value="1"/>
</dbReference>
<evidence type="ECO:0000256" key="33">
    <source>
        <dbReference type="ARBA" id="ARBA00049179"/>
    </source>
</evidence>
<evidence type="ECO:0000259" key="35">
    <source>
        <dbReference type="SMART" id="SM00829"/>
    </source>
</evidence>
<keyword evidence="10" id="KW-0276">Fatty acid metabolism</keyword>
<comment type="subunit">
    <text evidence="3">Monomer or homodimer.</text>
</comment>
<evidence type="ECO:0000256" key="5">
    <source>
        <dbReference type="ARBA" id="ARBA00012410"/>
    </source>
</evidence>
<dbReference type="SMART" id="SM00829">
    <property type="entry name" value="PKS_ER"/>
    <property type="match status" value="1"/>
</dbReference>
<keyword evidence="8" id="KW-0644">Prostaglandin metabolism</keyword>
<evidence type="ECO:0000256" key="34">
    <source>
        <dbReference type="ARBA" id="ARBA00049368"/>
    </source>
</evidence>
<keyword evidence="15" id="KW-0379">Hydroxylation</keyword>
<evidence type="ECO:0000256" key="26">
    <source>
        <dbReference type="ARBA" id="ARBA00048066"/>
    </source>
</evidence>
<evidence type="ECO:0000256" key="17">
    <source>
        <dbReference type="ARBA" id="ARBA00032255"/>
    </source>
</evidence>
<dbReference type="PANTHER" id="PTHR43205">
    <property type="entry name" value="PROSTAGLANDIN REDUCTASE"/>
    <property type="match status" value="1"/>
</dbReference>
<dbReference type="Proteomes" id="UP000837857">
    <property type="component" value="Chromosome 10"/>
</dbReference>
<sequence length="334" mass="37095">MKARKYVVKNYFNGVPKIDDYELVEYEVPPLQDKEFLVKVEWISVDPSQRAHNQFKDLPYDQFGYQVGIVQESKDINFPVGVRVVSRKGWSDYTVIEKDIVNEYLDPVYRLPDLKGLSPSLGIGAVGMPGAAAYFGLLEICKPKPGETVVVTSAAGAVGSIVGQIARIKGCKVIGFAGSDDKVQWLEKELGFNKAINYKTVDVSKALREAAPGGVDCYFDNIGGEISSIIISQMNKFGRITVCGCISSYNEDPKQLPKATILQPALLFKELTIRGFLVWSWYERWPEAFSQLVEWIKSGKLKVEENVTNGFENIFNAFVGVLAGENKGKTVVKI</sequence>
<evidence type="ECO:0000313" key="36">
    <source>
        <dbReference type="EMBL" id="CAH2037142.1"/>
    </source>
</evidence>
<evidence type="ECO:0000256" key="19">
    <source>
        <dbReference type="ARBA" id="ARBA00033119"/>
    </source>
</evidence>
<dbReference type="EC" id="1.3.1.48" evidence="4"/>
<dbReference type="EC" id="1.3.1.74" evidence="5"/>
<comment type="similarity">
    <text evidence="2">Belongs to the NADP-dependent oxidoreductase L4BD family.</text>
</comment>
<dbReference type="InterPro" id="IPR011032">
    <property type="entry name" value="GroES-like_sf"/>
</dbReference>
<keyword evidence="14" id="KW-0443">Lipid metabolism</keyword>
<organism evidence="36 37">
    <name type="scientific">Iphiclides podalirius</name>
    <name type="common">scarce swallowtail</name>
    <dbReference type="NCBI Taxonomy" id="110791"/>
    <lineage>
        <taxon>Eukaryota</taxon>
        <taxon>Metazoa</taxon>
        <taxon>Ecdysozoa</taxon>
        <taxon>Arthropoda</taxon>
        <taxon>Hexapoda</taxon>
        <taxon>Insecta</taxon>
        <taxon>Pterygota</taxon>
        <taxon>Neoptera</taxon>
        <taxon>Endopterygota</taxon>
        <taxon>Lepidoptera</taxon>
        <taxon>Glossata</taxon>
        <taxon>Ditrysia</taxon>
        <taxon>Papilionoidea</taxon>
        <taxon>Papilionidae</taxon>
        <taxon>Papilioninae</taxon>
        <taxon>Iphiclides</taxon>
    </lineage>
</organism>
<comment type="subcellular location">
    <subcellularLocation>
        <location evidence="1">Cytoplasm</location>
    </subcellularLocation>
</comment>
<comment type="catalytic activity">
    <reaction evidence="27">
        <text>13,14-dihydro-15-oxo-PGF2alpha + NADP(+) = 15-oxoprostaglandin F2alpha + NADPH + H(+)</text>
        <dbReference type="Rhea" id="RHEA:50588"/>
        <dbReference type="ChEBI" id="CHEBI:15378"/>
        <dbReference type="ChEBI" id="CHEBI:57783"/>
        <dbReference type="ChEBI" id="CHEBI:58349"/>
        <dbReference type="ChEBI" id="CHEBI:133374"/>
        <dbReference type="ChEBI" id="CHEBI:133409"/>
    </reaction>
    <physiologicalReaction direction="right-to-left" evidence="27">
        <dbReference type="Rhea" id="RHEA:50590"/>
    </physiologicalReaction>
</comment>
<evidence type="ECO:0000256" key="27">
    <source>
        <dbReference type="ARBA" id="ARBA00048290"/>
    </source>
</evidence>
<gene>
    <name evidence="36" type="ORF">IPOD504_LOCUS1041</name>
</gene>
<comment type="catalytic activity">
    <reaction evidence="34">
        <text>hexanal + NADP(+) = (E)-hex-2-enal + NADPH + H(+)</text>
        <dbReference type="Rhea" id="RHEA:50776"/>
        <dbReference type="ChEBI" id="CHEBI:15378"/>
        <dbReference type="ChEBI" id="CHEBI:28913"/>
        <dbReference type="ChEBI" id="CHEBI:57783"/>
        <dbReference type="ChEBI" id="CHEBI:58349"/>
        <dbReference type="ChEBI" id="CHEBI:88528"/>
    </reaction>
    <physiologicalReaction direction="right-to-left" evidence="34">
        <dbReference type="Rhea" id="RHEA:50778"/>
    </physiologicalReaction>
</comment>
<proteinExistence type="inferred from homology"/>
<evidence type="ECO:0000256" key="3">
    <source>
        <dbReference type="ARBA" id="ARBA00011852"/>
    </source>
</evidence>
<reference evidence="36" key="1">
    <citation type="submission" date="2022-03" db="EMBL/GenBank/DDBJ databases">
        <authorList>
            <person name="Martin H S."/>
        </authorList>
    </citation>
    <scope>NUCLEOTIDE SEQUENCE</scope>
</reference>
<evidence type="ECO:0000256" key="11">
    <source>
        <dbReference type="ARBA" id="ARBA00022857"/>
    </source>
</evidence>
<comment type="catalytic activity">
    <reaction evidence="22">
        <text>pentan-2-one + NADP(+) = (E)-pent-3-en-2-one + NADPH + H(+)</text>
        <dbReference type="Rhea" id="RHEA:50788"/>
        <dbReference type="ChEBI" id="CHEBI:15378"/>
        <dbReference type="ChEBI" id="CHEBI:16472"/>
        <dbReference type="ChEBI" id="CHEBI:57783"/>
        <dbReference type="ChEBI" id="CHEBI:58349"/>
        <dbReference type="ChEBI" id="CHEBI:145276"/>
    </reaction>
    <physiologicalReaction direction="right-to-left" evidence="22">
        <dbReference type="Rhea" id="RHEA:50790"/>
    </physiologicalReaction>
</comment>
<feature type="domain" description="Enoyl reductase (ER)" evidence="35">
    <location>
        <begin position="14"/>
        <end position="332"/>
    </location>
</feature>
<name>A0ABN8HS63_9NEOP</name>
<evidence type="ECO:0000256" key="6">
    <source>
        <dbReference type="ARBA" id="ARBA00020651"/>
    </source>
</evidence>
<evidence type="ECO:0000256" key="9">
    <source>
        <dbReference type="ARBA" id="ARBA00022553"/>
    </source>
</evidence>
<evidence type="ECO:0000256" key="1">
    <source>
        <dbReference type="ARBA" id="ARBA00004496"/>
    </source>
</evidence>
<evidence type="ECO:0000256" key="13">
    <source>
        <dbReference type="ARBA" id="ARBA00023002"/>
    </source>
</evidence>
<dbReference type="InterPro" id="IPR013149">
    <property type="entry name" value="ADH-like_C"/>
</dbReference>
<dbReference type="EMBL" id="OW152822">
    <property type="protein sequence ID" value="CAH2037142.1"/>
    <property type="molecule type" value="Genomic_DNA"/>
</dbReference>
<comment type="catalytic activity">
    <reaction evidence="26">
        <text>nonan-2-one + NADP(+) = (3E)-nonen-2-one + NADPH + H(+)</text>
        <dbReference type="Rhea" id="RHEA:50616"/>
        <dbReference type="ChEBI" id="CHEBI:15378"/>
        <dbReference type="ChEBI" id="CHEBI:57783"/>
        <dbReference type="ChEBI" id="CHEBI:58349"/>
        <dbReference type="ChEBI" id="CHEBI:77927"/>
        <dbReference type="ChEBI" id="CHEBI:133457"/>
    </reaction>
    <physiologicalReaction direction="right-to-left" evidence="26">
        <dbReference type="Rhea" id="RHEA:50618"/>
    </physiologicalReaction>
</comment>
<evidence type="ECO:0000256" key="16">
    <source>
        <dbReference type="ARBA" id="ARBA00031851"/>
    </source>
</evidence>
<evidence type="ECO:0000256" key="8">
    <source>
        <dbReference type="ARBA" id="ARBA00022501"/>
    </source>
</evidence>
<dbReference type="Pfam" id="PF16884">
    <property type="entry name" value="ADH_N_2"/>
    <property type="match status" value="1"/>
</dbReference>
<evidence type="ECO:0000256" key="2">
    <source>
        <dbReference type="ARBA" id="ARBA00010460"/>
    </source>
</evidence>
<comment type="catalytic activity">
    <reaction evidence="28">
        <text>4-hydroxynonanal + NADP(+) = (E)-4-hydroxynon-2-enal + NADPH + H(+)</text>
        <dbReference type="Rhea" id="RHEA:64736"/>
        <dbReference type="ChEBI" id="CHEBI:15378"/>
        <dbReference type="ChEBI" id="CHEBI:57783"/>
        <dbReference type="ChEBI" id="CHEBI:58349"/>
        <dbReference type="ChEBI" id="CHEBI:58968"/>
        <dbReference type="ChEBI" id="CHEBI:156112"/>
    </reaction>
    <physiologicalReaction direction="right-to-left" evidence="28">
        <dbReference type="Rhea" id="RHEA:64738"/>
    </physiologicalReaction>
</comment>
<dbReference type="CDD" id="cd08294">
    <property type="entry name" value="leukotriene_B4_DH_like"/>
    <property type="match status" value="1"/>
</dbReference>
<keyword evidence="12" id="KW-0007">Acetylation</keyword>
<evidence type="ECO:0000256" key="21">
    <source>
        <dbReference type="ARBA" id="ARBA00047617"/>
    </source>
</evidence>
<accession>A0ABN8HS63</accession>
<evidence type="ECO:0000313" key="37">
    <source>
        <dbReference type="Proteomes" id="UP000837857"/>
    </source>
</evidence>
<evidence type="ECO:0000256" key="14">
    <source>
        <dbReference type="ARBA" id="ARBA00023098"/>
    </source>
</evidence>
<evidence type="ECO:0000256" key="22">
    <source>
        <dbReference type="ARBA" id="ARBA00047742"/>
    </source>
</evidence>
<evidence type="ECO:0000256" key="29">
    <source>
        <dbReference type="ARBA" id="ARBA00048591"/>
    </source>
</evidence>
<dbReference type="InterPro" id="IPR041694">
    <property type="entry name" value="ADH_N_2"/>
</dbReference>
<dbReference type="InterPro" id="IPR014190">
    <property type="entry name" value="PTGR1"/>
</dbReference>
<dbReference type="InterPro" id="IPR036291">
    <property type="entry name" value="NAD(P)-bd_dom_sf"/>
</dbReference>
<evidence type="ECO:0000256" key="7">
    <source>
        <dbReference type="ARBA" id="ARBA00022490"/>
    </source>
</evidence>
<comment type="catalytic activity">
    <reaction evidence="29">
        <text>20-hydroxy-leukotriene B4 + NADP(+) = 12-oxo-20-hydroxy-leukotriene B4 + NADPH + H(+)</text>
        <dbReference type="Rhea" id="RHEA:51208"/>
        <dbReference type="ChEBI" id="CHEBI:15378"/>
        <dbReference type="ChEBI" id="CHEBI:57460"/>
        <dbReference type="ChEBI" id="CHEBI:57783"/>
        <dbReference type="ChEBI" id="CHEBI:58349"/>
        <dbReference type="ChEBI" id="CHEBI:133346"/>
    </reaction>
    <physiologicalReaction direction="left-to-right" evidence="29">
        <dbReference type="Rhea" id="RHEA:51209"/>
    </physiologicalReaction>
</comment>
<keyword evidence="13" id="KW-0560">Oxidoreductase</keyword>
<protein>
    <recommendedName>
        <fullName evidence="6">Prostaglandin reductase 1</fullName>
        <ecNumber evidence="4">1.3.1.48</ecNumber>
        <ecNumber evidence="5">1.3.1.74</ecNumber>
    </recommendedName>
    <alternativeName>
        <fullName evidence="19">15-oxoprostaglandin 13-reductase</fullName>
    </alternativeName>
    <alternativeName>
        <fullName evidence="17">Dithiolethione-inducible gene 1 protein</fullName>
    </alternativeName>
    <alternativeName>
        <fullName evidence="16">Leukotriene B4 12-hydroxydehydrogenase</fullName>
    </alternativeName>
    <alternativeName>
        <fullName evidence="18">NAD(P)H-dependent alkenal/one oxidoreductase</fullName>
    </alternativeName>
</protein>
<evidence type="ECO:0000256" key="10">
    <source>
        <dbReference type="ARBA" id="ARBA00022832"/>
    </source>
</evidence>
<evidence type="ECO:0000256" key="31">
    <source>
        <dbReference type="ARBA" id="ARBA00049068"/>
    </source>
</evidence>
<keyword evidence="37" id="KW-1185">Reference proteome</keyword>
<dbReference type="SUPFAM" id="SSF51735">
    <property type="entry name" value="NAD(P)-binding Rossmann-fold domains"/>
    <property type="match status" value="1"/>
</dbReference>
<evidence type="ECO:0000256" key="23">
    <source>
        <dbReference type="ARBA" id="ARBA00047871"/>
    </source>
</evidence>
<comment type="catalytic activity">
    <reaction evidence="32">
        <text>13,14-dihydro-15-oxo-prostaglandin E1 + NADP(+) = 15-oxoprostaglandin E1 + NADPH + H(+)</text>
        <dbReference type="Rhea" id="RHEA:50584"/>
        <dbReference type="ChEBI" id="CHEBI:15378"/>
        <dbReference type="ChEBI" id="CHEBI:57401"/>
        <dbReference type="ChEBI" id="CHEBI:57783"/>
        <dbReference type="ChEBI" id="CHEBI:58349"/>
        <dbReference type="ChEBI" id="CHEBI:133408"/>
    </reaction>
    <physiologicalReaction direction="right-to-left" evidence="32">
        <dbReference type="Rhea" id="RHEA:50586"/>
    </physiologicalReaction>
</comment>
<evidence type="ECO:0000256" key="20">
    <source>
        <dbReference type="ARBA" id="ARBA00047461"/>
    </source>
</evidence>
<comment type="catalytic activity">
    <reaction evidence="21">
        <text>decanal + NADP(+) = (2E)-decenal + NADPH + H(+)</text>
        <dbReference type="Rhea" id="RHEA:50612"/>
        <dbReference type="ChEBI" id="CHEBI:15378"/>
        <dbReference type="ChEBI" id="CHEBI:31457"/>
        <dbReference type="ChEBI" id="CHEBI:57783"/>
        <dbReference type="ChEBI" id="CHEBI:58349"/>
        <dbReference type="ChEBI" id="CHEBI:133455"/>
    </reaction>
    <physiologicalReaction direction="right-to-left" evidence="21">
        <dbReference type="Rhea" id="RHEA:50614"/>
    </physiologicalReaction>
</comment>
<dbReference type="Gene3D" id="3.40.50.720">
    <property type="entry name" value="NAD(P)-binding Rossmann-like Domain"/>
    <property type="match status" value="1"/>
</dbReference>
<evidence type="ECO:0000256" key="25">
    <source>
        <dbReference type="ARBA" id="ARBA00047903"/>
    </source>
</evidence>
<comment type="catalytic activity">
    <reaction evidence="25">
        <text>dodecanal + NADP(+) = (2E)-dodecenal + NADPH + H(+)</text>
        <dbReference type="Rhea" id="RHEA:50784"/>
        <dbReference type="ChEBI" id="CHEBI:15378"/>
        <dbReference type="ChEBI" id="CHEBI:27836"/>
        <dbReference type="ChEBI" id="CHEBI:57783"/>
        <dbReference type="ChEBI" id="CHEBI:58349"/>
        <dbReference type="ChEBI" id="CHEBI:133741"/>
    </reaction>
    <physiologicalReaction direction="right-to-left" evidence="25">
        <dbReference type="Rhea" id="RHEA:50786"/>
    </physiologicalReaction>
</comment>
<dbReference type="PANTHER" id="PTHR43205:SF7">
    <property type="entry name" value="PROSTAGLANDIN REDUCTASE 1"/>
    <property type="match status" value="1"/>
</dbReference>
<dbReference type="Pfam" id="PF00107">
    <property type="entry name" value="ADH_zinc_N"/>
    <property type="match status" value="1"/>
</dbReference>
<evidence type="ECO:0000256" key="28">
    <source>
        <dbReference type="ARBA" id="ARBA00048387"/>
    </source>
</evidence>